<gene>
    <name evidence="3" type="ORF">INT76_00295</name>
</gene>
<dbReference type="NCBIfam" id="TIGR01446">
    <property type="entry name" value="DnaD_dom"/>
    <property type="match status" value="1"/>
</dbReference>
<protein>
    <submittedName>
        <fullName evidence="3">DnaD domain-containing protein</fullName>
    </submittedName>
</protein>
<dbReference type="InterPro" id="IPR036388">
    <property type="entry name" value="WH-like_DNA-bd_sf"/>
</dbReference>
<dbReference type="PANTHER" id="PTHR37293">
    <property type="entry name" value="PHAGE REPLICATION PROTEIN-RELATED"/>
    <property type="match status" value="1"/>
</dbReference>
<sequence>MNHSQYYQQGHLVLPPALLFHFEELFPSADDFLVWQFFFYQNTSQLDSIAPSQIAQATGKTVATVNEAIEHLQEAGLLEFKTINLAGEIEMIFDALPALEKLDALLSPKLETEPVLPSNDIKDLVADFERELGRLLSPFEIEDLQKTIHEDHTSVELVRAALREAVFNNKTNWRYIQAILRNWRREGITTLAQVEAKNAEREVQIPKNVTVSDDFLDAMNLWKE</sequence>
<dbReference type="PANTHER" id="PTHR37293:SF6">
    <property type="entry name" value="DNA REPLICATION PROTEIN DNAD"/>
    <property type="match status" value="1"/>
</dbReference>
<dbReference type="Gene3D" id="1.10.10.630">
    <property type="entry name" value="DnaD domain-like"/>
    <property type="match status" value="1"/>
</dbReference>
<dbReference type="Proteomes" id="UP000677616">
    <property type="component" value="Chromosome"/>
</dbReference>
<dbReference type="InterPro" id="IPR034829">
    <property type="entry name" value="DnaD-like_sf"/>
</dbReference>
<dbReference type="InterPro" id="IPR006343">
    <property type="entry name" value="DnaB/C_C"/>
</dbReference>
<dbReference type="InterPro" id="IPR053162">
    <property type="entry name" value="DnaD"/>
</dbReference>
<feature type="domain" description="DnaB/C C-terminal" evidence="2">
    <location>
        <begin position="126"/>
        <end position="197"/>
    </location>
</feature>
<evidence type="ECO:0000256" key="1">
    <source>
        <dbReference type="ARBA" id="ARBA00093462"/>
    </source>
</evidence>
<keyword evidence="4" id="KW-1185">Reference proteome</keyword>
<organism evidence="3 4">
    <name type="scientific">Streptococcus oriscaviae</name>
    <dbReference type="NCBI Taxonomy" id="2781599"/>
    <lineage>
        <taxon>Bacteria</taxon>
        <taxon>Bacillati</taxon>
        <taxon>Bacillota</taxon>
        <taxon>Bacilli</taxon>
        <taxon>Lactobacillales</taxon>
        <taxon>Streptococcaceae</taxon>
        <taxon>Streptococcus</taxon>
    </lineage>
</organism>
<dbReference type="Pfam" id="PF07261">
    <property type="entry name" value="DnaB_2"/>
    <property type="match status" value="1"/>
</dbReference>
<dbReference type="RefSeq" id="WP_212570936.1">
    <property type="nucleotide sequence ID" value="NZ_CP073084.1"/>
</dbReference>
<reference evidence="3 4" key="1">
    <citation type="submission" date="2021-04" db="EMBL/GenBank/DDBJ databases">
        <title>Complete genome sequence of a novel Streptococcus species.</title>
        <authorList>
            <person name="Teng J.L.L."/>
        </authorList>
    </citation>
    <scope>NUCLEOTIDE SEQUENCE [LARGE SCALE GENOMIC DNA]</scope>
    <source>
        <strain evidence="3 4">HKU75</strain>
    </source>
</reference>
<dbReference type="EMBL" id="CP073084">
    <property type="protein sequence ID" value="QUE54373.1"/>
    <property type="molecule type" value="Genomic_DNA"/>
</dbReference>
<comment type="similarity">
    <text evidence="1">Belongs to the DnaB/DnaD family.</text>
</comment>
<evidence type="ECO:0000313" key="3">
    <source>
        <dbReference type="EMBL" id="QUE54373.1"/>
    </source>
</evidence>
<evidence type="ECO:0000259" key="2">
    <source>
        <dbReference type="Pfam" id="PF07261"/>
    </source>
</evidence>
<dbReference type="Gene3D" id="1.10.10.10">
    <property type="entry name" value="Winged helix-like DNA-binding domain superfamily/Winged helix DNA-binding domain"/>
    <property type="match status" value="1"/>
</dbReference>
<accession>A0ABX7YKN2</accession>
<proteinExistence type="inferred from homology"/>
<dbReference type="SUPFAM" id="SSF158499">
    <property type="entry name" value="DnaD domain-like"/>
    <property type="match status" value="1"/>
</dbReference>
<evidence type="ECO:0000313" key="4">
    <source>
        <dbReference type="Proteomes" id="UP000677616"/>
    </source>
</evidence>
<name>A0ABX7YKN2_9STRE</name>